<dbReference type="PANTHER" id="PTHR31123">
    <property type="entry name" value="ACCUMULATION OF DYADS PROTEIN 2-RELATED"/>
    <property type="match status" value="1"/>
</dbReference>
<comment type="similarity">
    <text evidence="2">Belongs to the acetate uptake transporter (AceTr) (TC 2.A.96) family.</text>
</comment>
<keyword evidence="5 7" id="KW-0472">Membrane</keyword>
<name>A0A167FZV1_9ASCO</name>
<protein>
    <submittedName>
        <fullName evidence="8">Putative ammonium permease ATO2</fullName>
    </submittedName>
</protein>
<dbReference type="GO" id="GO:0005886">
    <property type="term" value="C:plasma membrane"/>
    <property type="evidence" value="ECO:0007669"/>
    <property type="project" value="TreeGrafter"/>
</dbReference>
<feature type="transmembrane region" description="Helical" evidence="7">
    <location>
        <begin position="140"/>
        <end position="161"/>
    </location>
</feature>
<dbReference type="InterPro" id="IPR000791">
    <property type="entry name" value="Gpr1/Fun34/SatP-like"/>
</dbReference>
<keyword evidence="4 7" id="KW-1133">Transmembrane helix</keyword>
<evidence type="ECO:0000256" key="1">
    <source>
        <dbReference type="ARBA" id="ARBA00004141"/>
    </source>
</evidence>
<comment type="subcellular location">
    <subcellularLocation>
        <location evidence="1">Membrane</location>
        <topology evidence="1">Multi-pass membrane protein</topology>
    </subcellularLocation>
</comment>
<feature type="compositionally biased region" description="Polar residues" evidence="6">
    <location>
        <begin position="1"/>
        <end position="19"/>
    </location>
</feature>
<evidence type="ECO:0000256" key="7">
    <source>
        <dbReference type="SAM" id="Phobius"/>
    </source>
</evidence>
<dbReference type="Pfam" id="PF01184">
    <property type="entry name" value="Gpr1_Fun34_YaaH"/>
    <property type="match status" value="1"/>
</dbReference>
<feature type="transmembrane region" description="Helical" evidence="7">
    <location>
        <begin position="72"/>
        <end position="93"/>
    </location>
</feature>
<evidence type="ECO:0000256" key="2">
    <source>
        <dbReference type="ARBA" id="ARBA00005587"/>
    </source>
</evidence>
<dbReference type="NCBIfam" id="NF038013">
    <property type="entry name" value="AceTr_1"/>
    <property type="match status" value="1"/>
</dbReference>
<keyword evidence="3 7" id="KW-0812">Transmembrane</keyword>
<dbReference type="Proteomes" id="UP000189580">
    <property type="component" value="Chromosome b"/>
</dbReference>
<dbReference type="GO" id="GO:0015123">
    <property type="term" value="F:acetate transmembrane transporter activity"/>
    <property type="evidence" value="ECO:0007669"/>
    <property type="project" value="TreeGrafter"/>
</dbReference>
<evidence type="ECO:0000256" key="6">
    <source>
        <dbReference type="SAM" id="MobiDB-lite"/>
    </source>
</evidence>
<dbReference type="OrthoDB" id="3648309at2759"/>
<reference evidence="8 9" key="1">
    <citation type="submission" date="2016-02" db="EMBL/GenBank/DDBJ databases">
        <title>Complete genome sequence and transcriptome regulation of the pentose utilising yeast Sugiyamaella lignohabitans.</title>
        <authorList>
            <person name="Bellasio M."/>
            <person name="Peymann A."/>
            <person name="Valli M."/>
            <person name="Sipitzky M."/>
            <person name="Graf A."/>
            <person name="Sauer M."/>
            <person name="Marx H."/>
            <person name="Mattanovich D."/>
        </authorList>
    </citation>
    <scope>NUCLEOTIDE SEQUENCE [LARGE SCALE GENOMIC DNA]</scope>
    <source>
        <strain evidence="8 9">CBS 10342</strain>
    </source>
</reference>
<dbReference type="EMBL" id="CP014503">
    <property type="protein sequence ID" value="ANB15919.1"/>
    <property type="molecule type" value="Genomic_DNA"/>
</dbReference>
<feature type="transmembrane region" description="Helical" evidence="7">
    <location>
        <begin position="223"/>
        <end position="246"/>
    </location>
</feature>
<organism evidence="8 9">
    <name type="scientific">Sugiyamaella lignohabitans</name>
    <dbReference type="NCBI Taxonomy" id="796027"/>
    <lineage>
        <taxon>Eukaryota</taxon>
        <taxon>Fungi</taxon>
        <taxon>Dikarya</taxon>
        <taxon>Ascomycota</taxon>
        <taxon>Saccharomycotina</taxon>
        <taxon>Dipodascomycetes</taxon>
        <taxon>Dipodascales</taxon>
        <taxon>Trichomonascaceae</taxon>
        <taxon>Sugiyamaella</taxon>
    </lineage>
</organism>
<dbReference type="GeneID" id="30035599"/>
<gene>
    <name evidence="8" type="primary">ATO2</name>
    <name evidence="8" type="ORF">AWJ20_3563</name>
</gene>
<evidence type="ECO:0000256" key="3">
    <source>
        <dbReference type="ARBA" id="ARBA00022692"/>
    </source>
</evidence>
<evidence type="ECO:0000313" key="8">
    <source>
        <dbReference type="EMBL" id="ANB15919.1"/>
    </source>
</evidence>
<proteinExistence type="inferred from homology"/>
<feature type="transmembrane region" description="Helical" evidence="7">
    <location>
        <begin position="105"/>
        <end position="128"/>
    </location>
</feature>
<dbReference type="PANTHER" id="PTHR31123:SF1">
    <property type="entry name" value="ACCUMULATION OF DYADS PROTEIN 2-RELATED"/>
    <property type="match status" value="1"/>
</dbReference>
<dbReference type="InterPro" id="IPR051633">
    <property type="entry name" value="AceTr"/>
</dbReference>
<sequence>MDPKDNTVTQLEDMNSDRSASNEEAFHTISRIRTSGTNNEIVHIGDIKVHRHEFIEAFGMSAGIREAPTRKFGNASVLGLCAFSLTTFVLALVNINARGVTVPNIVVALAFFYGGMIQVIVGMWEIVAENTFGGCTFASYGAFYLSYGAISTPAFGIQAAYGENIAMLYNALGFYSTGWFIFSFLMLICTIRSTWPLFLMFITIAASFLLNAIGYYSANTTCIHASGGFSFATAAFGWYMAMSFLCTNETTYFRISPLFMPGAQHVPKDEEAN</sequence>
<feature type="transmembrane region" description="Helical" evidence="7">
    <location>
        <begin position="167"/>
        <end position="188"/>
    </location>
</feature>
<dbReference type="KEGG" id="slb:AWJ20_3563"/>
<dbReference type="AlphaFoldDB" id="A0A167FZV1"/>
<evidence type="ECO:0000256" key="4">
    <source>
        <dbReference type="ARBA" id="ARBA00022989"/>
    </source>
</evidence>
<feature type="region of interest" description="Disordered" evidence="6">
    <location>
        <begin position="1"/>
        <end position="24"/>
    </location>
</feature>
<accession>A0A167FZV1</accession>
<keyword evidence="9" id="KW-1185">Reference proteome</keyword>
<feature type="transmembrane region" description="Helical" evidence="7">
    <location>
        <begin position="195"/>
        <end position="217"/>
    </location>
</feature>
<evidence type="ECO:0000313" key="9">
    <source>
        <dbReference type="Proteomes" id="UP000189580"/>
    </source>
</evidence>
<dbReference type="RefSeq" id="XP_018738396.1">
    <property type="nucleotide sequence ID" value="XM_018880591.1"/>
</dbReference>
<evidence type="ECO:0000256" key="5">
    <source>
        <dbReference type="ARBA" id="ARBA00023136"/>
    </source>
</evidence>